<evidence type="ECO:0000313" key="2">
    <source>
        <dbReference type="Proteomes" id="UP000789759"/>
    </source>
</evidence>
<sequence length="42" mass="4780">MIGSHTLSTIICRDGRQLVYPLEVKFDIDNVLIAHINFHISV</sequence>
<accession>A0A9N8Z6D0</accession>
<gene>
    <name evidence="1" type="ORF">CPELLU_LOCUS1309</name>
</gene>
<keyword evidence="2" id="KW-1185">Reference proteome</keyword>
<name>A0A9N8Z6D0_9GLOM</name>
<proteinExistence type="predicted"/>
<comment type="caution">
    <text evidence="1">The sequence shown here is derived from an EMBL/GenBank/DDBJ whole genome shotgun (WGS) entry which is preliminary data.</text>
</comment>
<evidence type="ECO:0000313" key="1">
    <source>
        <dbReference type="EMBL" id="CAG8476215.1"/>
    </source>
</evidence>
<protein>
    <submittedName>
        <fullName evidence="1">24350_t:CDS:1</fullName>
    </submittedName>
</protein>
<organism evidence="1 2">
    <name type="scientific">Cetraspora pellucida</name>
    <dbReference type="NCBI Taxonomy" id="1433469"/>
    <lineage>
        <taxon>Eukaryota</taxon>
        <taxon>Fungi</taxon>
        <taxon>Fungi incertae sedis</taxon>
        <taxon>Mucoromycota</taxon>
        <taxon>Glomeromycotina</taxon>
        <taxon>Glomeromycetes</taxon>
        <taxon>Diversisporales</taxon>
        <taxon>Gigasporaceae</taxon>
        <taxon>Cetraspora</taxon>
    </lineage>
</organism>
<dbReference type="EMBL" id="CAJVQA010000463">
    <property type="protein sequence ID" value="CAG8476215.1"/>
    <property type="molecule type" value="Genomic_DNA"/>
</dbReference>
<reference evidence="1" key="1">
    <citation type="submission" date="2021-06" db="EMBL/GenBank/DDBJ databases">
        <authorList>
            <person name="Kallberg Y."/>
            <person name="Tangrot J."/>
            <person name="Rosling A."/>
        </authorList>
    </citation>
    <scope>NUCLEOTIDE SEQUENCE</scope>
    <source>
        <strain evidence="1">FL966</strain>
    </source>
</reference>
<dbReference type="Proteomes" id="UP000789759">
    <property type="component" value="Unassembled WGS sequence"/>
</dbReference>
<dbReference type="AlphaFoldDB" id="A0A9N8Z6D0"/>